<gene>
    <name evidence="4" type="primary">LOC111453972</name>
</gene>
<feature type="compositionally biased region" description="Basic and acidic residues" evidence="2">
    <location>
        <begin position="59"/>
        <end position="68"/>
    </location>
</feature>
<evidence type="ECO:0000313" key="4">
    <source>
        <dbReference type="RefSeq" id="XP_022950994.1"/>
    </source>
</evidence>
<dbReference type="InterPro" id="IPR052674">
    <property type="entry name" value="SelWTH-like"/>
</dbReference>
<feature type="region of interest" description="Disordered" evidence="2">
    <location>
        <begin position="1"/>
        <end position="75"/>
    </location>
</feature>
<dbReference type="AlphaFoldDB" id="A0A6J1GHF7"/>
<dbReference type="Proteomes" id="UP000504609">
    <property type="component" value="Unplaced"/>
</dbReference>
<dbReference type="PANTHER" id="PTHR33638">
    <property type="entry name" value="SELENOPROTEIN H"/>
    <property type="match status" value="1"/>
</dbReference>
<sequence>MAPKKRSKIQEDETAVAKPVPASSRVTRRSPRLAGNSKADLTVEETVVKLPKRKKAKRGPKENGKAEEVENEGEDLDAASEKLGVEAKNRAVVIEHCKQCQSFKKRAMEVQNGLEKGVPGITVLLNPDKPRRGCFEIRSEDGEKFISLLDMKRPFTRMKELDMEEVISDIIEKIKG</sequence>
<dbReference type="NCBIfam" id="TIGR02174">
    <property type="entry name" value="CXXU_selWTH"/>
    <property type="match status" value="1"/>
</dbReference>
<dbReference type="Gene3D" id="3.40.30.10">
    <property type="entry name" value="Glutaredoxin"/>
    <property type="match status" value="1"/>
</dbReference>
<dbReference type="InterPro" id="IPR011893">
    <property type="entry name" value="Selenoprotein_Rdx-typ"/>
</dbReference>
<dbReference type="FunFam" id="3.40.30.10:FF:000361">
    <property type="entry name" value="Selenium binding protein"/>
    <property type="match status" value="1"/>
</dbReference>
<dbReference type="GO" id="GO:0005794">
    <property type="term" value="C:Golgi apparatus"/>
    <property type="evidence" value="ECO:0007669"/>
    <property type="project" value="TreeGrafter"/>
</dbReference>
<evidence type="ECO:0000313" key="3">
    <source>
        <dbReference type="Proteomes" id="UP000504609"/>
    </source>
</evidence>
<dbReference type="GeneID" id="111453972"/>
<accession>A0A6J1GHF7</accession>
<dbReference type="RefSeq" id="XP_022950994.1">
    <property type="nucleotide sequence ID" value="XM_023095226.1"/>
</dbReference>
<proteinExistence type="predicted"/>
<protein>
    <submittedName>
        <fullName evidence="4">Selenoprotein H-like isoform X1</fullName>
    </submittedName>
</protein>
<keyword evidence="3" id="KW-1185">Reference proteome</keyword>
<dbReference type="PANTHER" id="PTHR33638:SF1">
    <property type="entry name" value="SELENOPROTEIN H"/>
    <property type="match status" value="1"/>
</dbReference>
<organism evidence="3 4">
    <name type="scientific">Cucurbita moschata</name>
    <name type="common">Winter crookneck squash</name>
    <name type="synonym">Cucurbita pepo var. moschata</name>
    <dbReference type="NCBI Taxonomy" id="3662"/>
    <lineage>
        <taxon>Eukaryota</taxon>
        <taxon>Viridiplantae</taxon>
        <taxon>Streptophyta</taxon>
        <taxon>Embryophyta</taxon>
        <taxon>Tracheophyta</taxon>
        <taxon>Spermatophyta</taxon>
        <taxon>Magnoliopsida</taxon>
        <taxon>eudicotyledons</taxon>
        <taxon>Gunneridae</taxon>
        <taxon>Pentapetalae</taxon>
        <taxon>rosids</taxon>
        <taxon>fabids</taxon>
        <taxon>Cucurbitales</taxon>
        <taxon>Cucurbitaceae</taxon>
        <taxon>Cucurbiteae</taxon>
        <taxon>Cucurbita</taxon>
    </lineage>
</organism>
<reference evidence="4" key="1">
    <citation type="submission" date="2025-08" db="UniProtKB">
        <authorList>
            <consortium name="RefSeq"/>
        </authorList>
    </citation>
    <scope>IDENTIFICATION</scope>
    <source>
        <tissue evidence="4">Young leaves</tissue>
    </source>
</reference>
<keyword evidence="1" id="KW-0676">Redox-active center</keyword>
<name>A0A6J1GHF7_CUCMO</name>
<evidence type="ECO:0000256" key="1">
    <source>
        <dbReference type="ARBA" id="ARBA00023284"/>
    </source>
</evidence>
<evidence type="ECO:0000256" key="2">
    <source>
        <dbReference type="SAM" id="MobiDB-lite"/>
    </source>
</evidence>
<dbReference type="KEGG" id="cmos:111453972"/>